<keyword evidence="1 4" id="KW-0808">Transferase</keyword>
<evidence type="ECO:0000313" key="4">
    <source>
        <dbReference type="EMBL" id="VAX31402.1"/>
    </source>
</evidence>
<keyword evidence="2 4" id="KW-0012">Acyltransferase</keyword>
<dbReference type="EC" id="2.3.1.51" evidence="4"/>
<dbReference type="SMART" id="SM00563">
    <property type="entry name" value="PlsC"/>
    <property type="match status" value="1"/>
</dbReference>
<dbReference type="GO" id="GO:0003841">
    <property type="term" value="F:1-acylglycerol-3-phosphate O-acyltransferase activity"/>
    <property type="evidence" value="ECO:0007669"/>
    <property type="project" value="UniProtKB-EC"/>
</dbReference>
<reference evidence="4" key="1">
    <citation type="submission" date="2018-06" db="EMBL/GenBank/DDBJ databases">
        <authorList>
            <person name="Zhirakovskaya E."/>
        </authorList>
    </citation>
    <scope>NUCLEOTIDE SEQUENCE</scope>
</reference>
<dbReference type="PANTHER" id="PTHR10434:SF11">
    <property type="entry name" value="1-ACYL-SN-GLYCEROL-3-PHOSPHATE ACYLTRANSFERASE"/>
    <property type="match status" value="1"/>
</dbReference>
<evidence type="ECO:0000256" key="1">
    <source>
        <dbReference type="ARBA" id="ARBA00022679"/>
    </source>
</evidence>
<dbReference type="GO" id="GO:0006654">
    <property type="term" value="P:phosphatidic acid biosynthetic process"/>
    <property type="evidence" value="ECO:0007669"/>
    <property type="project" value="TreeGrafter"/>
</dbReference>
<gene>
    <name evidence="4" type="ORF">MNBD_NITROSPIRAE02-1428</name>
</gene>
<dbReference type="SUPFAM" id="SSF69593">
    <property type="entry name" value="Glycerol-3-phosphate (1)-acyltransferase"/>
    <property type="match status" value="1"/>
</dbReference>
<name>A0A3B1CSQ3_9ZZZZ</name>
<dbReference type="AlphaFoldDB" id="A0A3B1CSQ3"/>
<evidence type="ECO:0000259" key="3">
    <source>
        <dbReference type="SMART" id="SM00563"/>
    </source>
</evidence>
<dbReference type="EMBL" id="UOGH01000204">
    <property type="protein sequence ID" value="VAX31402.1"/>
    <property type="molecule type" value="Genomic_DNA"/>
</dbReference>
<proteinExistence type="predicted"/>
<feature type="domain" description="Phospholipid/glycerol acyltransferase" evidence="3">
    <location>
        <begin position="33"/>
        <end position="144"/>
    </location>
</feature>
<evidence type="ECO:0000256" key="2">
    <source>
        <dbReference type="ARBA" id="ARBA00023315"/>
    </source>
</evidence>
<dbReference type="InterPro" id="IPR002123">
    <property type="entry name" value="Plipid/glycerol_acylTrfase"/>
</dbReference>
<dbReference type="PANTHER" id="PTHR10434">
    <property type="entry name" value="1-ACYL-SN-GLYCEROL-3-PHOSPHATE ACYLTRANSFERASE"/>
    <property type="match status" value="1"/>
</dbReference>
<protein>
    <submittedName>
        <fullName evidence="4">Acyl-CoA:1-acyl-sn-glycerol-3-phosphate acyltransferase</fullName>
        <ecNumber evidence="4">2.3.1.51</ecNumber>
    </submittedName>
</protein>
<sequence length="205" mass="22652">MYWIFRAVLKIVYKLLFCFEVRGAENIPAEGGVIIAANHLSHLDPPLIGVCIKRRAVFMAKSSLFHVPVIGWFVRRLSIPVDRDTARPSTIKEAVRQLKEGRVLVMFPEGTRSRDGDVGGGKRGVAMVAALSHAKVVPALIEGTERALPAGAGFLRPTRVRVTFGRPLECSGAETSKGFQQRITGEIMDKIRELKQEPVMHNPDL</sequence>
<dbReference type="CDD" id="cd07989">
    <property type="entry name" value="LPLAT_AGPAT-like"/>
    <property type="match status" value="1"/>
</dbReference>
<dbReference type="Pfam" id="PF01553">
    <property type="entry name" value="Acyltransferase"/>
    <property type="match status" value="1"/>
</dbReference>
<organism evidence="4">
    <name type="scientific">hydrothermal vent metagenome</name>
    <dbReference type="NCBI Taxonomy" id="652676"/>
    <lineage>
        <taxon>unclassified sequences</taxon>
        <taxon>metagenomes</taxon>
        <taxon>ecological metagenomes</taxon>
    </lineage>
</organism>
<accession>A0A3B1CSQ3</accession>